<dbReference type="Pfam" id="PF14223">
    <property type="entry name" value="Retrotran_gag_2"/>
    <property type="match status" value="1"/>
</dbReference>
<dbReference type="InterPro" id="IPR001584">
    <property type="entry name" value="Integrase_cat-core"/>
</dbReference>
<feature type="compositionally biased region" description="Basic and acidic residues" evidence="21">
    <location>
        <begin position="255"/>
        <end position="268"/>
    </location>
</feature>
<dbReference type="Pfam" id="PF22936">
    <property type="entry name" value="Pol_BBD"/>
    <property type="match status" value="1"/>
</dbReference>
<keyword evidence="24" id="KW-1185">Reference proteome</keyword>
<dbReference type="GO" id="GO:0006310">
    <property type="term" value="P:DNA recombination"/>
    <property type="evidence" value="ECO:0007669"/>
    <property type="project" value="UniProtKB-KW"/>
</dbReference>
<dbReference type="PANTHER" id="PTHR42648">
    <property type="entry name" value="TRANSPOSASE, PUTATIVE-RELATED"/>
    <property type="match status" value="1"/>
</dbReference>
<dbReference type="OrthoDB" id="7691805at2759"/>
<dbReference type="PANTHER" id="PTHR42648:SF11">
    <property type="entry name" value="TRANSPOSON TY4-P GAG-POL POLYPROTEIN"/>
    <property type="match status" value="1"/>
</dbReference>
<evidence type="ECO:0000256" key="16">
    <source>
        <dbReference type="ARBA" id="ARBA00022932"/>
    </source>
</evidence>
<comment type="catalytic activity">
    <reaction evidence="20">
        <text>DNA(n) + a 2'-deoxyribonucleoside 5'-triphosphate = DNA(n+1) + diphosphate</text>
        <dbReference type="Rhea" id="RHEA:22508"/>
        <dbReference type="Rhea" id="RHEA-COMP:17339"/>
        <dbReference type="Rhea" id="RHEA-COMP:17340"/>
        <dbReference type="ChEBI" id="CHEBI:33019"/>
        <dbReference type="ChEBI" id="CHEBI:61560"/>
        <dbReference type="ChEBI" id="CHEBI:173112"/>
        <dbReference type="EC" id="2.7.7.7"/>
    </reaction>
</comment>
<dbReference type="InterPro" id="IPR039537">
    <property type="entry name" value="Retrotran_Ty1/copia-like"/>
</dbReference>
<dbReference type="GO" id="GO:0046872">
    <property type="term" value="F:metal ion binding"/>
    <property type="evidence" value="ECO:0007669"/>
    <property type="project" value="UniProtKB-KW"/>
</dbReference>
<dbReference type="SUPFAM" id="SSF53098">
    <property type="entry name" value="Ribonuclease H-like"/>
    <property type="match status" value="1"/>
</dbReference>
<keyword evidence="17" id="KW-0917">Virion maturation</keyword>
<gene>
    <name evidence="23" type="ORF">VP01_771g3</name>
</gene>
<feature type="domain" description="Integrase catalytic" evidence="22">
    <location>
        <begin position="450"/>
        <end position="615"/>
    </location>
</feature>
<accession>A0A0L6UCC8</accession>
<evidence type="ECO:0000256" key="10">
    <source>
        <dbReference type="ARBA" id="ARBA00022801"/>
    </source>
</evidence>
<keyword evidence="16" id="KW-0239">DNA-directed DNA polymerase</keyword>
<keyword evidence="5" id="KW-0548">Nucleotidyltransferase</keyword>
<feature type="region of interest" description="Disordered" evidence="21">
    <location>
        <begin position="1"/>
        <end position="23"/>
    </location>
</feature>
<dbReference type="Gene3D" id="3.30.420.10">
    <property type="entry name" value="Ribonuclease H-like superfamily/Ribonuclease H"/>
    <property type="match status" value="1"/>
</dbReference>
<evidence type="ECO:0000256" key="14">
    <source>
        <dbReference type="ARBA" id="ARBA00022908"/>
    </source>
</evidence>
<dbReference type="InterPro" id="IPR012337">
    <property type="entry name" value="RNaseH-like_sf"/>
</dbReference>
<evidence type="ECO:0000256" key="9">
    <source>
        <dbReference type="ARBA" id="ARBA00022759"/>
    </source>
</evidence>
<keyword evidence="18" id="KW-0233">DNA recombination</keyword>
<keyword evidence="16" id="KW-0808">Transferase</keyword>
<organism evidence="23 24">
    <name type="scientific">Puccinia sorghi</name>
    <dbReference type="NCBI Taxonomy" id="27349"/>
    <lineage>
        <taxon>Eukaryota</taxon>
        <taxon>Fungi</taxon>
        <taxon>Dikarya</taxon>
        <taxon>Basidiomycota</taxon>
        <taxon>Pucciniomycotina</taxon>
        <taxon>Pucciniomycetes</taxon>
        <taxon>Pucciniales</taxon>
        <taxon>Pucciniaceae</taxon>
        <taxon>Puccinia</taxon>
    </lineage>
</organism>
<dbReference type="Pfam" id="PF00665">
    <property type="entry name" value="rve"/>
    <property type="match status" value="1"/>
</dbReference>
<keyword evidence="11" id="KW-0067">ATP-binding</keyword>
<keyword evidence="4" id="KW-0645">Protease</keyword>
<keyword evidence="6" id="KW-0540">Nuclease</keyword>
<dbReference type="GO" id="GO:0003887">
    <property type="term" value="F:DNA-directed DNA polymerase activity"/>
    <property type="evidence" value="ECO:0007669"/>
    <property type="project" value="UniProtKB-KW"/>
</dbReference>
<evidence type="ECO:0000256" key="6">
    <source>
        <dbReference type="ARBA" id="ARBA00022722"/>
    </source>
</evidence>
<dbReference type="GO" id="GO:0005634">
    <property type="term" value="C:nucleus"/>
    <property type="evidence" value="ECO:0007669"/>
    <property type="project" value="UniProtKB-ARBA"/>
</dbReference>
<dbReference type="PROSITE" id="PS50994">
    <property type="entry name" value="INTEGRASE"/>
    <property type="match status" value="1"/>
</dbReference>
<dbReference type="GO" id="GO:0032196">
    <property type="term" value="P:transposition"/>
    <property type="evidence" value="ECO:0007669"/>
    <property type="project" value="UniProtKB-KW"/>
</dbReference>
<comment type="function">
    <text evidence="1">The aspartyl protease (PR) mediates the proteolytic cleavages of the Gag and Gag-Pol polyproteins after assembly of the VLP.</text>
</comment>
<comment type="catalytic activity">
    <reaction evidence="19">
        <text>DNA(n) + a 2'-deoxyribonucleoside 5'-triphosphate = DNA(n+1) + diphosphate</text>
        <dbReference type="Rhea" id="RHEA:22508"/>
        <dbReference type="Rhea" id="RHEA-COMP:17339"/>
        <dbReference type="Rhea" id="RHEA-COMP:17340"/>
        <dbReference type="ChEBI" id="CHEBI:33019"/>
        <dbReference type="ChEBI" id="CHEBI:61560"/>
        <dbReference type="ChEBI" id="CHEBI:173112"/>
        <dbReference type="EC" id="2.7.7.49"/>
    </reaction>
</comment>
<evidence type="ECO:0000256" key="18">
    <source>
        <dbReference type="ARBA" id="ARBA00023172"/>
    </source>
</evidence>
<proteinExistence type="predicted"/>
<keyword evidence="7" id="KW-0479">Metal-binding</keyword>
<evidence type="ECO:0000256" key="13">
    <source>
        <dbReference type="ARBA" id="ARBA00022884"/>
    </source>
</evidence>
<reference evidence="23 24" key="1">
    <citation type="submission" date="2015-08" db="EMBL/GenBank/DDBJ databases">
        <title>Next Generation Sequencing and Analysis of the Genome of Puccinia sorghi L Schw, the Causal Agent of Maize Common Rust.</title>
        <authorList>
            <person name="Rochi L."/>
            <person name="Burguener G."/>
            <person name="Darino M."/>
            <person name="Turjanski A."/>
            <person name="Kreff E."/>
            <person name="Dieguez M.J."/>
            <person name="Sacco F."/>
        </authorList>
    </citation>
    <scope>NUCLEOTIDE SEQUENCE [LARGE SCALE GENOMIC DNA]</scope>
    <source>
        <strain evidence="23 24">RO10H11247</strain>
    </source>
</reference>
<name>A0A0L6UCC8_9BASI</name>
<feature type="compositionally biased region" description="Polar residues" evidence="21">
    <location>
        <begin position="245"/>
        <end position="254"/>
    </location>
</feature>
<dbReference type="GO" id="GO:0005524">
    <property type="term" value="F:ATP binding"/>
    <property type="evidence" value="ECO:0007669"/>
    <property type="project" value="UniProtKB-KW"/>
</dbReference>
<protein>
    <recommendedName>
        <fullName evidence="22">Integrase catalytic domain-containing protein</fullName>
    </recommendedName>
</protein>
<sequence length="741" mass="83146">MADAGADRVAPVRAATSNESTRNDGFRQAMLKAALDTTPQLTDENFSVWKDKISGLLELRGVLEALESPNLPLTQDENAELKLLLISKMDAVTHNNVINADNRNSAKEIWKSIKERFASAQSSNRARIFNDFLYLNFKEDAVDSFITDVRVSIKKLIDVGIDLPQDILAYLVLFKFPNSLQLLKRQIMHSDKELNVEFVCNHLTQFNNESRAETRDAGQSEAALFSGKNDKFNKSIRGSKGGGIQKSSRCTEGSHNPRQDSNHTSDSCWHLHPEKAPDWWRENQDKWKRDKDKNQVNYYMSLVTLWINHGDAKSKIILDSGASAHIFNDVKFFSRLDISDNDVIKTGKADATLPIKGTGEVILGWQGRILRLQNCLYVPDIVINLISPGCLDEKGCTVAAGSGRFVVKKGEHSVLCGTINSGQDELNQFECKSCVLAKITKQSFNNTSTTASKPFEKIHLDLIGPIDPSSINGHRYILTIVDNYSGYLAGFPLATKDETGGTLINLLENENRRLGYFPTWVCSDGGGEFVGRSLISFLDSKNVRRMVSEPYHPEHNGRAERANRSIVESMRATFDSSRIKKKFWPELLKSCCLMLNQVPKKGENDSPWEKMHGKKLPNGYVRPIGTPAVVMNSRRVKGRKFHVKGEEGQLVGFNPALLSYRILLPTGAIINSKHVKFLKKDDGLLRMSSSDDISEVLKVVQEEERVTQSEARFKNNSQKNLLTNHLFLKLKLLGDYEIAQQ</sequence>
<evidence type="ECO:0000256" key="20">
    <source>
        <dbReference type="ARBA" id="ARBA00049244"/>
    </source>
</evidence>
<comment type="caution">
    <text evidence="23">The sequence shown here is derived from an EMBL/GenBank/DDBJ whole genome shotgun (WGS) entry which is preliminary data.</text>
</comment>
<evidence type="ECO:0000256" key="21">
    <source>
        <dbReference type="SAM" id="MobiDB-lite"/>
    </source>
</evidence>
<keyword evidence="2" id="KW-0815">Transposition</keyword>
<keyword evidence="10" id="KW-0378">Hydrolase</keyword>
<dbReference type="GO" id="GO:0003723">
    <property type="term" value="F:RNA binding"/>
    <property type="evidence" value="ECO:0007669"/>
    <property type="project" value="UniProtKB-KW"/>
</dbReference>
<dbReference type="AlphaFoldDB" id="A0A0L6UCC8"/>
<keyword evidence="8" id="KW-0547">Nucleotide-binding</keyword>
<dbReference type="GO" id="GO:0008233">
    <property type="term" value="F:peptidase activity"/>
    <property type="evidence" value="ECO:0007669"/>
    <property type="project" value="UniProtKB-KW"/>
</dbReference>
<evidence type="ECO:0000256" key="8">
    <source>
        <dbReference type="ARBA" id="ARBA00022741"/>
    </source>
</evidence>
<dbReference type="GO" id="GO:0015074">
    <property type="term" value="P:DNA integration"/>
    <property type="evidence" value="ECO:0007669"/>
    <property type="project" value="UniProtKB-KW"/>
</dbReference>
<feature type="region of interest" description="Disordered" evidence="21">
    <location>
        <begin position="231"/>
        <end position="268"/>
    </location>
</feature>
<evidence type="ECO:0000256" key="12">
    <source>
        <dbReference type="ARBA" id="ARBA00022842"/>
    </source>
</evidence>
<dbReference type="GO" id="GO:0003964">
    <property type="term" value="F:RNA-directed DNA polymerase activity"/>
    <property type="evidence" value="ECO:0007669"/>
    <property type="project" value="UniProtKB-KW"/>
</dbReference>
<evidence type="ECO:0000256" key="15">
    <source>
        <dbReference type="ARBA" id="ARBA00022918"/>
    </source>
</evidence>
<keyword evidence="3" id="KW-1188">Viral release from host cell</keyword>
<keyword evidence="15" id="KW-0695">RNA-directed DNA polymerase</keyword>
<dbReference type="GO" id="GO:0006508">
    <property type="term" value="P:proteolysis"/>
    <property type="evidence" value="ECO:0007669"/>
    <property type="project" value="UniProtKB-KW"/>
</dbReference>
<evidence type="ECO:0000313" key="24">
    <source>
        <dbReference type="Proteomes" id="UP000037035"/>
    </source>
</evidence>
<evidence type="ECO:0000256" key="11">
    <source>
        <dbReference type="ARBA" id="ARBA00022840"/>
    </source>
</evidence>
<dbReference type="InterPro" id="IPR054722">
    <property type="entry name" value="PolX-like_BBD"/>
</dbReference>
<dbReference type="InterPro" id="IPR036397">
    <property type="entry name" value="RNaseH_sf"/>
</dbReference>
<dbReference type="Proteomes" id="UP000037035">
    <property type="component" value="Unassembled WGS sequence"/>
</dbReference>
<keyword evidence="9" id="KW-0255">Endonuclease</keyword>
<evidence type="ECO:0000256" key="7">
    <source>
        <dbReference type="ARBA" id="ARBA00022723"/>
    </source>
</evidence>
<evidence type="ECO:0000256" key="19">
    <source>
        <dbReference type="ARBA" id="ARBA00048173"/>
    </source>
</evidence>
<evidence type="ECO:0000256" key="5">
    <source>
        <dbReference type="ARBA" id="ARBA00022695"/>
    </source>
</evidence>
<keyword evidence="14" id="KW-0229">DNA integration</keyword>
<evidence type="ECO:0000256" key="2">
    <source>
        <dbReference type="ARBA" id="ARBA00022578"/>
    </source>
</evidence>
<keyword evidence="12" id="KW-0460">Magnesium</keyword>
<evidence type="ECO:0000259" key="22">
    <source>
        <dbReference type="PROSITE" id="PS50994"/>
    </source>
</evidence>
<evidence type="ECO:0000256" key="1">
    <source>
        <dbReference type="ARBA" id="ARBA00002180"/>
    </source>
</evidence>
<evidence type="ECO:0000256" key="17">
    <source>
        <dbReference type="ARBA" id="ARBA00023113"/>
    </source>
</evidence>
<keyword evidence="13" id="KW-0694">RNA-binding</keyword>
<dbReference type="GO" id="GO:0004519">
    <property type="term" value="F:endonuclease activity"/>
    <property type="evidence" value="ECO:0007669"/>
    <property type="project" value="UniProtKB-KW"/>
</dbReference>
<dbReference type="VEuPathDB" id="FungiDB:VP01_771g3"/>
<evidence type="ECO:0000313" key="23">
    <source>
        <dbReference type="EMBL" id="KNZ45887.1"/>
    </source>
</evidence>
<dbReference type="EMBL" id="LAVV01013183">
    <property type="protein sequence ID" value="KNZ45887.1"/>
    <property type="molecule type" value="Genomic_DNA"/>
</dbReference>
<evidence type="ECO:0000256" key="4">
    <source>
        <dbReference type="ARBA" id="ARBA00022670"/>
    </source>
</evidence>
<evidence type="ECO:0000256" key="3">
    <source>
        <dbReference type="ARBA" id="ARBA00022612"/>
    </source>
</evidence>